<accession>A0A2Y9TUC1</accession>
<gene>
    <name evidence="1" type="ORF">HYN51_00040</name>
</gene>
<dbReference type="OrthoDB" id="3391859at2"/>
<evidence type="ECO:0000313" key="1">
    <source>
        <dbReference type="EMBL" id="AWH87079.1"/>
    </source>
</evidence>
<name>A0A2Y9TUC1_9GAMM</name>
<reference evidence="1 2" key="1">
    <citation type="journal article" date="2019" name="Int. J. Syst. Evol. Microbiol.">
        <title>Limnobaculum parvum gen. nov., sp. nov., isolated from a freshwater lake.</title>
        <authorList>
            <person name="Baek C."/>
            <person name="Shin S.K."/>
            <person name="Yi H."/>
        </authorList>
    </citation>
    <scope>NUCLEOTIDE SEQUENCE [LARGE SCALE GENOMIC DNA]</scope>
    <source>
        <strain evidence="1 2">HYN0051</strain>
    </source>
</reference>
<keyword evidence="2" id="KW-1185">Reference proteome</keyword>
<sequence length="132" mass="15127">MSGFDLILEKAPTKLQLKKIFSESFDIKGENVYISEDIEDFPPDGDNELWCITHEKDGDFLLLCEFFVGEKSQSNPPNIITKKICHLLDLKALIDDGEISPYSWLMISPDGSEELIELDPDEMNNERYVIIK</sequence>
<dbReference type="KEGG" id="lpv:HYN51_00040"/>
<proteinExistence type="predicted"/>
<dbReference type="Proteomes" id="UP000244908">
    <property type="component" value="Chromosome"/>
</dbReference>
<dbReference type="RefSeq" id="WP_108899173.1">
    <property type="nucleotide sequence ID" value="NZ_CP029185.2"/>
</dbReference>
<dbReference type="EMBL" id="CP029185">
    <property type="protein sequence ID" value="AWH87079.1"/>
    <property type="molecule type" value="Genomic_DNA"/>
</dbReference>
<organism evidence="1 2">
    <name type="scientific">Limnobaculum parvum</name>
    <dbReference type="NCBI Taxonomy" id="2172103"/>
    <lineage>
        <taxon>Bacteria</taxon>
        <taxon>Pseudomonadati</taxon>
        <taxon>Pseudomonadota</taxon>
        <taxon>Gammaproteobacteria</taxon>
        <taxon>Enterobacterales</taxon>
        <taxon>Budviciaceae</taxon>
        <taxon>Limnobaculum</taxon>
    </lineage>
</organism>
<protein>
    <submittedName>
        <fullName evidence="1">Uncharacterized protein</fullName>
    </submittedName>
</protein>
<evidence type="ECO:0000313" key="2">
    <source>
        <dbReference type="Proteomes" id="UP000244908"/>
    </source>
</evidence>
<dbReference type="AlphaFoldDB" id="A0A2Y9TUC1"/>